<evidence type="ECO:0000313" key="2">
    <source>
        <dbReference type="Proteomes" id="UP001177021"/>
    </source>
</evidence>
<organism evidence="1 2">
    <name type="scientific">Trifolium pratense</name>
    <name type="common">Red clover</name>
    <dbReference type="NCBI Taxonomy" id="57577"/>
    <lineage>
        <taxon>Eukaryota</taxon>
        <taxon>Viridiplantae</taxon>
        <taxon>Streptophyta</taxon>
        <taxon>Embryophyta</taxon>
        <taxon>Tracheophyta</taxon>
        <taxon>Spermatophyta</taxon>
        <taxon>Magnoliopsida</taxon>
        <taxon>eudicotyledons</taxon>
        <taxon>Gunneridae</taxon>
        <taxon>Pentapetalae</taxon>
        <taxon>rosids</taxon>
        <taxon>fabids</taxon>
        <taxon>Fabales</taxon>
        <taxon>Fabaceae</taxon>
        <taxon>Papilionoideae</taxon>
        <taxon>50 kb inversion clade</taxon>
        <taxon>NPAAA clade</taxon>
        <taxon>Hologalegina</taxon>
        <taxon>IRL clade</taxon>
        <taxon>Trifolieae</taxon>
        <taxon>Trifolium</taxon>
    </lineage>
</organism>
<comment type="caution">
    <text evidence="1">The sequence shown here is derived from an EMBL/GenBank/DDBJ whole genome shotgun (WGS) entry which is preliminary data.</text>
</comment>
<evidence type="ECO:0000313" key="1">
    <source>
        <dbReference type="EMBL" id="CAJ2669646.1"/>
    </source>
</evidence>
<keyword evidence="2" id="KW-1185">Reference proteome</keyword>
<protein>
    <submittedName>
        <fullName evidence="1">Uncharacterized protein</fullName>
    </submittedName>
</protein>
<accession>A0ACB0LMJ2</accession>
<dbReference type="EMBL" id="CASHSV030000615">
    <property type="protein sequence ID" value="CAJ2669646.1"/>
    <property type="molecule type" value="Genomic_DNA"/>
</dbReference>
<gene>
    <name evidence="1" type="ORF">MILVUS5_LOCUS33814</name>
</gene>
<sequence length="437" mass="49630">MQNLDRKSSSSLAEPPRRFRIDQGPLKRSLLDFTNLSISDDSGFAGLSGNVGLEINERPLKRSLLDFGNLSISDSSQNVGADSEANMTESSLTAPALKHVFVRVKRKPFQSPLDAFRLEIMERPLKHPLSDFGNLSIANSSQNMEFHDKKVLVQHVKTISDSEDTLDIVRSFLELRSRSASKSKSKVDERKNFFKEVNRQDQLVFKAKQEKESSAIDARFKQIWKTSDENALQKICQFYDIVRVDYEEKIKEEQQEDISLEDQRRLANFIPLLIDVIPKAAAEIEADTSVHSKQEDYVYDLYTVMDELIVEEESPYCYPLVQVDDEHFYDGPDNSDYETDDSNVVDTSVTDYLAMFSEEEDSECKLEESMAKVSEEEVSECESEESMHGSYCDESEGSTPKFSEEEGSESESEEINNDGTCNELSSENTLEEGSESK</sequence>
<proteinExistence type="predicted"/>
<dbReference type="Proteomes" id="UP001177021">
    <property type="component" value="Unassembled WGS sequence"/>
</dbReference>
<name>A0ACB0LMJ2_TRIPR</name>
<reference evidence="1" key="1">
    <citation type="submission" date="2023-10" db="EMBL/GenBank/DDBJ databases">
        <authorList>
            <person name="Rodriguez Cubillos JULIANA M."/>
            <person name="De Vega J."/>
        </authorList>
    </citation>
    <scope>NUCLEOTIDE SEQUENCE</scope>
</reference>